<evidence type="ECO:0000259" key="11">
    <source>
        <dbReference type="PROSITE" id="PS50808"/>
    </source>
</evidence>
<protein>
    <recommendedName>
        <fullName evidence="11">BED-type domain-containing protein</fullName>
    </recommendedName>
</protein>
<dbReference type="SUPFAM" id="SSF57667">
    <property type="entry name" value="beta-beta-alpha zinc fingers"/>
    <property type="match status" value="1"/>
</dbReference>
<evidence type="ECO:0000256" key="4">
    <source>
        <dbReference type="ARBA" id="ARBA00022833"/>
    </source>
</evidence>
<evidence type="ECO:0000256" key="6">
    <source>
        <dbReference type="ARBA" id="ARBA00023125"/>
    </source>
</evidence>
<dbReference type="GO" id="GO:0046983">
    <property type="term" value="F:protein dimerization activity"/>
    <property type="evidence" value="ECO:0007669"/>
    <property type="project" value="InterPro"/>
</dbReference>
<keyword evidence="5" id="KW-0805">Transcription regulation</keyword>
<sequence length="370" mass="40845">MASGSDYEEQHATPTDPEMSPPTTTPHPTGVNPESGGDESTAPRAPKRPRSDVWNFFEKIDVTKDEHGRIISQNAKCALCGQIFKAHHKSGTNHLKRHIEKHNKGQNLQGDIRQSMLSQSSSSGTLGSWNYDAARARKCVIRPIPHIFGIGVLIDPCLKEIGLRSLLQSLYGGQIIDLDDGSTLTATTHYLAIRNYFQTLYDEYAARYGVATQQSSASAPSASSTGRGKSVSFDRYAMVAELTGGSGTSSGLDVSEIDEYFSASLVRCQGNALDILQWWKVYGSVSYPILSTMVRDLLSVQVSTVASESAFSTAGRLIDDHRTCLDPYTVQAVMCLQDWWRYEKRTQGIERIAMIEDKFEELGLADRYND</sequence>
<keyword evidence="2" id="KW-0479">Metal-binding</keyword>
<evidence type="ECO:0000256" key="10">
    <source>
        <dbReference type="SAM" id="MobiDB-lite"/>
    </source>
</evidence>
<dbReference type="SMART" id="SM00614">
    <property type="entry name" value="ZnF_BED"/>
    <property type="match status" value="1"/>
</dbReference>
<evidence type="ECO:0000256" key="2">
    <source>
        <dbReference type="ARBA" id="ARBA00022723"/>
    </source>
</evidence>
<dbReference type="PROSITE" id="PS50808">
    <property type="entry name" value="ZF_BED"/>
    <property type="match status" value="1"/>
</dbReference>
<organism evidence="12 13">
    <name type="scientific">Asparagus officinalis</name>
    <name type="common">Garden asparagus</name>
    <dbReference type="NCBI Taxonomy" id="4686"/>
    <lineage>
        <taxon>Eukaryota</taxon>
        <taxon>Viridiplantae</taxon>
        <taxon>Streptophyta</taxon>
        <taxon>Embryophyta</taxon>
        <taxon>Tracheophyta</taxon>
        <taxon>Spermatophyta</taxon>
        <taxon>Magnoliopsida</taxon>
        <taxon>Liliopsida</taxon>
        <taxon>Asparagales</taxon>
        <taxon>Asparagaceae</taxon>
        <taxon>Asparagoideae</taxon>
        <taxon>Asparagus</taxon>
    </lineage>
</organism>
<feature type="region of interest" description="Disordered" evidence="10">
    <location>
        <begin position="1"/>
        <end position="50"/>
    </location>
</feature>
<comment type="subcellular location">
    <subcellularLocation>
        <location evidence="1">Nucleus</location>
    </subcellularLocation>
</comment>
<dbReference type="InterPro" id="IPR052035">
    <property type="entry name" value="ZnF_BED_domain_contain"/>
</dbReference>
<dbReference type="GO" id="GO:0005634">
    <property type="term" value="C:nucleus"/>
    <property type="evidence" value="ECO:0007669"/>
    <property type="project" value="UniProtKB-SubCell"/>
</dbReference>
<dbReference type="OMA" id="FARCRIC"/>
<dbReference type="InterPro" id="IPR003656">
    <property type="entry name" value="Znf_BED"/>
</dbReference>
<evidence type="ECO:0000313" key="12">
    <source>
        <dbReference type="EMBL" id="ONK65327.1"/>
    </source>
</evidence>
<dbReference type="EMBL" id="CM007387">
    <property type="protein sequence ID" value="ONK65327.1"/>
    <property type="molecule type" value="Genomic_DNA"/>
</dbReference>
<reference evidence="13" key="1">
    <citation type="journal article" date="2017" name="Nat. Commun.">
        <title>The asparagus genome sheds light on the origin and evolution of a young Y chromosome.</title>
        <authorList>
            <person name="Harkess A."/>
            <person name="Zhou J."/>
            <person name="Xu C."/>
            <person name="Bowers J.E."/>
            <person name="Van der Hulst R."/>
            <person name="Ayyampalayam S."/>
            <person name="Mercati F."/>
            <person name="Riccardi P."/>
            <person name="McKain M.R."/>
            <person name="Kakrana A."/>
            <person name="Tang H."/>
            <person name="Ray J."/>
            <person name="Groenendijk J."/>
            <person name="Arikit S."/>
            <person name="Mathioni S.M."/>
            <person name="Nakano M."/>
            <person name="Shan H."/>
            <person name="Telgmann-Rauber A."/>
            <person name="Kanno A."/>
            <person name="Yue Z."/>
            <person name="Chen H."/>
            <person name="Li W."/>
            <person name="Chen Y."/>
            <person name="Xu X."/>
            <person name="Zhang Y."/>
            <person name="Luo S."/>
            <person name="Chen H."/>
            <person name="Gao J."/>
            <person name="Mao Z."/>
            <person name="Pires J.C."/>
            <person name="Luo M."/>
            <person name="Kudrna D."/>
            <person name="Wing R.A."/>
            <person name="Meyers B.C."/>
            <person name="Yi K."/>
            <person name="Kong H."/>
            <person name="Lavrijsen P."/>
            <person name="Sunseri F."/>
            <person name="Falavigna A."/>
            <person name="Ye Y."/>
            <person name="Leebens-Mack J.H."/>
            <person name="Chen G."/>
        </authorList>
    </citation>
    <scope>NUCLEOTIDE SEQUENCE [LARGE SCALE GENOMIC DNA]</scope>
    <source>
        <strain evidence="13">cv. DH0086</strain>
    </source>
</reference>
<dbReference type="AlphaFoldDB" id="A0A5P1EJH2"/>
<dbReference type="GO" id="GO:0008270">
    <property type="term" value="F:zinc ion binding"/>
    <property type="evidence" value="ECO:0007669"/>
    <property type="project" value="UniProtKB-KW"/>
</dbReference>
<keyword evidence="13" id="KW-1185">Reference proteome</keyword>
<keyword evidence="4" id="KW-0862">Zinc</keyword>
<keyword evidence="6" id="KW-0238">DNA-binding</keyword>
<gene>
    <name evidence="12" type="ORF">A4U43_C07F35980</name>
</gene>
<keyword evidence="8" id="KW-0539">Nucleus</keyword>
<dbReference type="PANTHER" id="PTHR46481">
    <property type="entry name" value="ZINC FINGER BED DOMAIN-CONTAINING PROTEIN 4"/>
    <property type="match status" value="1"/>
</dbReference>
<dbReference type="PANTHER" id="PTHR46481:SF10">
    <property type="entry name" value="ZINC FINGER BED DOMAIN-CONTAINING PROTEIN 39"/>
    <property type="match status" value="1"/>
</dbReference>
<evidence type="ECO:0000256" key="1">
    <source>
        <dbReference type="ARBA" id="ARBA00004123"/>
    </source>
</evidence>
<evidence type="ECO:0000256" key="3">
    <source>
        <dbReference type="ARBA" id="ARBA00022771"/>
    </source>
</evidence>
<dbReference type="InterPro" id="IPR008906">
    <property type="entry name" value="HATC_C_dom"/>
</dbReference>
<dbReference type="Pfam" id="PF05699">
    <property type="entry name" value="Dimer_Tnp_hAT"/>
    <property type="match status" value="1"/>
</dbReference>
<dbReference type="Gramene" id="ONK65327">
    <property type="protein sequence ID" value="ONK65327"/>
    <property type="gene ID" value="A4U43_C07F35980"/>
</dbReference>
<evidence type="ECO:0000313" key="13">
    <source>
        <dbReference type="Proteomes" id="UP000243459"/>
    </source>
</evidence>
<feature type="domain" description="BED-type" evidence="11">
    <location>
        <begin position="48"/>
        <end position="102"/>
    </location>
</feature>
<keyword evidence="3 9" id="KW-0863">Zinc-finger</keyword>
<dbReference type="Proteomes" id="UP000243459">
    <property type="component" value="Chromosome 7"/>
</dbReference>
<dbReference type="InterPro" id="IPR036236">
    <property type="entry name" value="Znf_C2H2_sf"/>
</dbReference>
<dbReference type="InterPro" id="IPR012337">
    <property type="entry name" value="RNaseH-like_sf"/>
</dbReference>
<dbReference type="Pfam" id="PF02892">
    <property type="entry name" value="zf-BED"/>
    <property type="match status" value="1"/>
</dbReference>
<keyword evidence="7" id="KW-0804">Transcription</keyword>
<name>A0A5P1EJH2_ASPOF</name>
<proteinExistence type="predicted"/>
<accession>A0A5P1EJH2</accession>
<evidence type="ECO:0000256" key="7">
    <source>
        <dbReference type="ARBA" id="ARBA00023163"/>
    </source>
</evidence>
<evidence type="ECO:0000256" key="9">
    <source>
        <dbReference type="PROSITE-ProRule" id="PRU00027"/>
    </source>
</evidence>
<dbReference type="GO" id="GO:0003677">
    <property type="term" value="F:DNA binding"/>
    <property type="evidence" value="ECO:0007669"/>
    <property type="project" value="UniProtKB-KW"/>
</dbReference>
<dbReference type="GO" id="GO:0009791">
    <property type="term" value="P:post-embryonic development"/>
    <property type="evidence" value="ECO:0007669"/>
    <property type="project" value="UniProtKB-ARBA"/>
</dbReference>
<evidence type="ECO:0000256" key="5">
    <source>
        <dbReference type="ARBA" id="ARBA00023015"/>
    </source>
</evidence>
<dbReference type="SUPFAM" id="SSF53098">
    <property type="entry name" value="Ribonuclease H-like"/>
    <property type="match status" value="1"/>
</dbReference>
<evidence type="ECO:0000256" key="8">
    <source>
        <dbReference type="ARBA" id="ARBA00023242"/>
    </source>
</evidence>